<feature type="compositionally biased region" description="Basic and acidic residues" evidence="1">
    <location>
        <begin position="1"/>
        <end position="24"/>
    </location>
</feature>
<sequence>MHEEGKERSKVVGTEHVERPGPTDRHRKPHLIMHHERGGSVPLLLTGRRRAESVLFCSVQMSLIFACGAQTFACHS</sequence>
<reference evidence="3" key="1">
    <citation type="submission" date="2010-08" db="EMBL/GenBank/DDBJ databases">
        <authorList>
            <consortium name="Caenorhabditis japonica Sequencing Consortium"/>
            <person name="Wilson R.K."/>
        </authorList>
    </citation>
    <scope>NUCLEOTIDE SEQUENCE [LARGE SCALE GENOMIC DNA]</scope>
    <source>
        <strain evidence="3">DF5081</strain>
    </source>
</reference>
<feature type="region of interest" description="Disordered" evidence="1">
    <location>
        <begin position="1"/>
        <end position="35"/>
    </location>
</feature>
<dbReference type="AlphaFoldDB" id="A0A8R1ELX7"/>
<evidence type="ECO:0000313" key="2">
    <source>
        <dbReference type="EnsemblMetazoa" id="CJA36766.1"/>
    </source>
</evidence>
<reference evidence="2" key="2">
    <citation type="submission" date="2022-06" db="UniProtKB">
        <authorList>
            <consortium name="EnsemblMetazoa"/>
        </authorList>
    </citation>
    <scope>IDENTIFICATION</scope>
    <source>
        <strain evidence="2">DF5081</strain>
    </source>
</reference>
<evidence type="ECO:0000313" key="3">
    <source>
        <dbReference type="Proteomes" id="UP000005237"/>
    </source>
</evidence>
<dbReference type="Proteomes" id="UP000005237">
    <property type="component" value="Unassembled WGS sequence"/>
</dbReference>
<dbReference type="EnsemblMetazoa" id="CJA36766.1">
    <property type="protein sequence ID" value="CJA36766.1"/>
    <property type="gene ID" value="WBGene00212613"/>
</dbReference>
<accession>A0A8R1ELX7</accession>
<evidence type="ECO:0000256" key="1">
    <source>
        <dbReference type="SAM" id="MobiDB-lite"/>
    </source>
</evidence>
<protein>
    <submittedName>
        <fullName evidence="2">Uncharacterized protein</fullName>
    </submittedName>
</protein>
<name>A0A8R1ELX7_CAEJA</name>
<keyword evidence="3" id="KW-1185">Reference proteome</keyword>
<organism evidence="2 3">
    <name type="scientific">Caenorhabditis japonica</name>
    <dbReference type="NCBI Taxonomy" id="281687"/>
    <lineage>
        <taxon>Eukaryota</taxon>
        <taxon>Metazoa</taxon>
        <taxon>Ecdysozoa</taxon>
        <taxon>Nematoda</taxon>
        <taxon>Chromadorea</taxon>
        <taxon>Rhabditida</taxon>
        <taxon>Rhabditina</taxon>
        <taxon>Rhabditomorpha</taxon>
        <taxon>Rhabditoidea</taxon>
        <taxon>Rhabditidae</taxon>
        <taxon>Peloderinae</taxon>
        <taxon>Caenorhabditis</taxon>
    </lineage>
</organism>
<proteinExistence type="predicted"/>